<keyword evidence="2" id="KW-0489">Methyltransferase</keyword>
<dbReference type="PANTHER" id="PTHR43591">
    <property type="entry name" value="METHYLTRANSFERASE"/>
    <property type="match status" value="1"/>
</dbReference>
<reference evidence="2 3" key="1">
    <citation type="journal article" date="2019" name="Int. J. Syst. Evol. Microbiol.">
        <title>Anaerobacillus alkaliphilus sp. nov., a novel alkaliphilic and moderately halophilic bacterium.</title>
        <authorList>
            <person name="Borsodi A.K."/>
            <person name="Aszalos J.M."/>
            <person name="Bihari P."/>
            <person name="Nagy I."/>
            <person name="Schumann P."/>
            <person name="Sproer C."/>
            <person name="Kovacs A.L."/>
            <person name="Boka K."/>
            <person name="Dobosy P."/>
            <person name="Ovari M."/>
            <person name="Szili-Kovacs T."/>
            <person name="Toth E."/>
        </authorList>
    </citation>
    <scope>NUCLEOTIDE SEQUENCE [LARGE SCALE GENOMIC DNA]</scope>
    <source>
        <strain evidence="2 3">B16-10</strain>
    </source>
</reference>
<dbReference type="RefSeq" id="WP_129077814.1">
    <property type="nucleotide sequence ID" value="NZ_QOUX01000027.1"/>
</dbReference>
<proteinExistence type="predicted"/>
<sequence length="201" mass="23276">MNNQWNKFIYKLWSPFYDKIFNSSIFLTTRKKIFKDLSFSNHEKVLFVGVGTGVDLELINHTNLNITAIDISPDMLEKAKQKFGNKYITFLEMDAQQLSFEDGTFDYVIASLVLSVVPNPKICLNEILRVVKNNGEIIIFDKFSRRNTMFKKIVRPLIRLLGTDIGINFEELALANSHPLNIIEDQDVMFQGMYRKIIVSK</sequence>
<keyword evidence="2" id="KW-0808">Transferase</keyword>
<evidence type="ECO:0000259" key="1">
    <source>
        <dbReference type="Pfam" id="PF08241"/>
    </source>
</evidence>
<dbReference type="InterPro" id="IPR013216">
    <property type="entry name" value="Methyltransf_11"/>
</dbReference>
<dbReference type="OrthoDB" id="323463at2"/>
<dbReference type="AlphaFoldDB" id="A0A4Q0VUB4"/>
<gene>
    <name evidence="2" type="ORF">DS745_08410</name>
</gene>
<comment type="caution">
    <text evidence="2">The sequence shown here is derived from an EMBL/GenBank/DDBJ whole genome shotgun (WGS) entry which is preliminary data.</text>
</comment>
<dbReference type="CDD" id="cd02440">
    <property type="entry name" value="AdoMet_MTases"/>
    <property type="match status" value="1"/>
</dbReference>
<dbReference type="GO" id="GO:0032259">
    <property type="term" value="P:methylation"/>
    <property type="evidence" value="ECO:0007669"/>
    <property type="project" value="UniProtKB-KW"/>
</dbReference>
<evidence type="ECO:0000313" key="2">
    <source>
        <dbReference type="EMBL" id="RXJ02101.1"/>
    </source>
</evidence>
<dbReference type="SUPFAM" id="SSF53335">
    <property type="entry name" value="S-adenosyl-L-methionine-dependent methyltransferases"/>
    <property type="match status" value="1"/>
</dbReference>
<dbReference type="PANTHER" id="PTHR43591:SF110">
    <property type="entry name" value="RHODANESE DOMAIN-CONTAINING PROTEIN"/>
    <property type="match status" value="1"/>
</dbReference>
<dbReference type="Gene3D" id="3.40.50.150">
    <property type="entry name" value="Vaccinia Virus protein VP39"/>
    <property type="match status" value="1"/>
</dbReference>
<dbReference type="InterPro" id="IPR029063">
    <property type="entry name" value="SAM-dependent_MTases_sf"/>
</dbReference>
<dbReference type="GO" id="GO:0008757">
    <property type="term" value="F:S-adenosylmethionine-dependent methyltransferase activity"/>
    <property type="evidence" value="ECO:0007669"/>
    <property type="project" value="InterPro"/>
</dbReference>
<organism evidence="2 3">
    <name type="scientific">Anaerobacillus alkaliphilus</name>
    <dbReference type="NCBI Taxonomy" id="1548597"/>
    <lineage>
        <taxon>Bacteria</taxon>
        <taxon>Bacillati</taxon>
        <taxon>Bacillota</taxon>
        <taxon>Bacilli</taxon>
        <taxon>Bacillales</taxon>
        <taxon>Bacillaceae</taxon>
        <taxon>Anaerobacillus</taxon>
    </lineage>
</organism>
<dbReference type="Proteomes" id="UP000290649">
    <property type="component" value="Unassembled WGS sequence"/>
</dbReference>
<accession>A0A4Q0VUB4</accession>
<dbReference type="Pfam" id="PF08241">
    <property type="entry name" value="Methyltransf_11"/>
    <property type="match status" value="1"/>
</dbReference>
<feature type="domain" description="Methyltransferase type 11" evidence="1">
    <location>
        <begin position="48"/>
        <end position="139"/>
    </location>
</feature>
<evidence type="ECO:0000313" key="3">
    <source>
        <dbReference type="Proteomes" id="UP000290649"/>
    </source>
</evidence>
<dbReference type="EMBL" id="QOUX01000027">
    <property type="protein sequence ID" value="RXJ02101.1"/>
    <property type="molecule type" value="Genomic_DNA"/>
</dbReference>
<protein>
    <submittedName>
        <fullName evidence="2">Class I SAM-dependent methyltransferase</fullName>
    </submittedName>
</protein>
<keyword evidence="3" id="KW-1185">Reference proteome</keyword>
<name>A0A4Q0VUB4_9BACI</name>